<evidence type="ECO:0000256" key="3">
    <source>
        <dbReference type="ARBA" id="ARBA00022692"/>
    </source>
</evidence>
<feature type="transmembrane region" description="Helical" evidence="6">
    <location>
        <begin position="139"/>
        <end position="159"/>
    </location>
</feature>
<dbReference type="PANTHER" id="PTHR31218">
    <property type="entry name" value="WAT1-RELATED PROTEIN"/>
    <property type="match status" value="1"/>
</dbReference>
<evidence type="ECO:0000313" key="9">
    <source>
        <dbReference type="Proteomes" id="UP001293593"/>
    </source>
</evidence>
<dbReference type="SUPFAM" id="SSF103481">
    <property type="entry name" value="Multidrug resistance efflux transporter EmrE"/>
    <property type="match status" value="2"/>
</dbReference>
<feature type="transmembrane region" description="Helical" evidence="6">
    <location>
        <begin position="20"/>
        <end position="39"/>
    </location>
</feature>
<dbReference type="GO" id="GO:0016020">
    <property type="term" value="C:membrane"/>
    <property type="evidence" value="ECO:0007669"/>
    <property type="project" value="UniProtKB-SubCell"/>
</dbReference>
<feature type="transmembrane region" description="Helical" evidence="6">
    <location>
        <begin position="255"/>
        <end position="276"/>
    </location>
</feature>
<keyword evidence="9" id="KW-1185">Reference proteome</keyword>
<accession>A0AAE1MZE4</accession>
<evidence type="ECO:0000256" key="5">
    <source>
        <dbReference type="ARBA" id="ARBA00023136"/>
    </source>
</evidence>
<evidence type="ECO:0000256" key="1">
    <source>
        <dbReference type="ARBA" id="ARBA00004141"/>
    </source>
</evidence>
<keyword evidence="4 6" id="KW-1133">Transmembrane helix</keyword>
<dbReference type="InterPro" id="IPR030184">
    <property type="entry name" value="WAT1-related"/>
</dbReference>
<feature type="transmembrane region" description="Helical" evidence="6">
    <location>
        <begin position="45"/>
        <end position="66"/>
    </location>
</feature>
<organism evidence="8 9">
    <name type="scientific">Acacia crassicarpa</name>
    <name type="common">northern wattle</name>
    <dbReference type="NCBI Taxonomy" id="499986"/>
    <lineage>
        <taxon>Eukaryota</taxon>
        <taxon>Viridiplantae</taxon>
        <taxon>Streptophyta</taxon>
        <taxon>Embryophyta</taxon>
        <taxon>Tracheophyta</taxon>
        <taxon>Spermatophyta</taxon>
        <taxon>Magnoliopsida</taxon>
        <taxon>eudicotyledons</taxon>
        <taxon>Gunneridae</taxon>
        <taxon>Pentapetalae</taxon>
        <taxon>rosids</taxon>
        <taxon>fabids</taxon>
        <taxon>Fabales</taxon>
        <taxon>Fabaceae</taxon>
        <taxon>Caesalpinioideae</taxon>
        <taxon>mimosoid clade</taxon>
        <taxon>Acacieae</taxon>
        <taxon>Acacia</taxon>
    </lineage>
</organism>
<feature type="transmembrane region" description="Helical" evidence="6">
    <location>
        <begin position="288"/>
        <end position="306"/>
    </location>
</feature>
<feature type="transmembrane region" description="Helical" evidence="6">
    <location>
        <begin position="191"/>
        <end position="211"/>
    </location>
</feature>
<feature type="transmembrane region" description="Helical" evidence="6">
    <location>
        <begin position="312"/>
        <end position="331"/>
    </location>
</feature>
<comment type="caution">
    <text evidence="8">The sequence shown here is derived from an EMBL/GenBank/DDBJ whole genome shotgun (WGS) entry which is preliminary data.</text>
</comment>
<dbReference type="InterPro" id="IPR000620">
    <property type="entry name" value="EamA_dom"/>
</dbReference>
<name>A0AAE1MZE4_9FABA</name>
<evidence type="ECO:0000256" key="6">
    <source>
        <dbReference type="RuleBase" id="RU363077"/>
    </source>
</evidence>
<evidence type="ECO:0000313" key="8">
    <source>
        <dbReference type="EMBL" id="KAK4280253.1"/>
    </source>
</evidence>
<dbReference type="Proteomes" id="UP001293593">
    <property type="component" value="Unassembled WGS sequence"/>
</dbReference>
<feature type="domain" description="EamA" evidence="7">
    <location>
        <begin position="193"/>
        <end position="331"/>
    </location>
</feature>
<dbReference type="GO" id="GO:0022857">
    <property type="term" value="F:transmembrane transporter activity"/>
    <property type="evidence" value="ECO:0007669"/>
    <property type="project" value="InterPro"/>
</dbReference>
<keyword evidence="5 6" id="KW-0472">Membrane</keyword>
<dbReference type="EMBL" id="JAWXYG010000002">
    <property type="protein sequence ID" value="KAK4280253.1"/>
    <property type="molecule type" value="Genomic_DNA"/>
</dbReference>
<proteinExistence type="inferred from homology"/>
<evidence type="ECO:0000256" key="4">
    <source>
        <dbReference type="ARBA" id="ARBA00022989"/>
    </source>
</evidence>
<comment type="subcellular location">
    <subcellularLocation>
        <location evidence="1 6">Membrane</location>
        <topology evidence="1 6">Multi-pass membrane protein</topology>
    </subcellularLocation>
</comment>
<evidence type="ECO:0000256" key="2">
    <source>
        <dbReference type="ARBA" id="ARBA00007635"/>
    </source>
</evidence>
<sequence length="369" mass="40744">MQGLSLGCRVILQKNKPYMAMIFIQFVYAGMALLSKAAISKGMNPYVFVVYRQAFASIALSPFAIFDSKQATSLSHTLLCKIFLISLFGLTLSSSLYYVSISYTTATFAAASTNTVPAITFIMAVILRVESLSVKHMYGMAKILGAVLSLSGAIIFALVKGPPLEFMKWYPQNQVHHSSISLTKSHSKLDVIKGPIMMLSANTAWSLWLILQGFIVKQYTAKFRLTTLQCLFSCMQSAVLAVVVERDPSAWKLGWDINLLAVTYCGVIVTGICYWLQVCTIETKGPVFTAMFTPLALIITAIFSALLWKESLYWGSVGGALLLAAGLYSVLWGKSRECPKQESHHQDDDEEDMSDSKLEDTTLECIIKH</sequence>
<comment type="similarity">
    <text evidence="2 6">Belongs to the drug/metabolite transporter (DMT) superfamily. Plant drug/metabolite exporter (P-DME) (TC 2.A.7.4) family.</text>
</comment>
<dbReference type="AlphaFoldDB" id="A0AAE1MZE4"/>
<protein>
    <recommendedName>
        <fullName evidence="6">WAT1-related protein</fullName>
    </recommendedName>
</protein>
<feature type="transmembrane region" description="Helical" evidence="6">
    <location>
        <begin position="105"/>
        <end position="127"/>
    </location>
</feature>
<dbReference type="InterPro" id="IPR037185">
    <property type="entry name" value="EmrE-like"/>
</dbReference>
<dbReference type="Pfam" id="PF00892">
    <property type="entry name" value="EamA"/>
    <property type="match status" value="2"/>
</dbReference>
<feature type="transmembrane region" description="Helical" evidence="6">
    <location>
        <begin position="78"/>
        <end position="99"/>
    </location>
</feature>
<feature type="transmembrane region" description="Helical" evidence="6">
    <location>
        <begin position="223"/>
        <end position="243"/>
    </location>
</feature>
<evidence type="ECO:0000259" key="7">
    <source>
        <dbReference type="Pfam" id="PF00892"/>
    </source>
</evidence>
<reference evidence="8" key="1">
    <citation type="submission" date="2023-10" db="EMBL/GenBank/DDBJ databases">
        <title>Chromosome-level genome of the transformable northern wattle, Acacia crassicarpa.</title>
        <authorList>
            <person name="Massaro I."/>
            <person name="Sinha N.R."/>
            <person name="Poethig S."/>
            <person name="Leichty A.R."/>
        </authorList>
    </citation>
    <scope>NUCLEOTIDE SEQUENCE</scope>
    <source>
        <strain evidence="8">Acra3RX</strain>
        <tissue evidence="8">Leaf</tissue>
    </source>
</reference>
<gene>
    <name evidence="8" type="ORF">QN277_011896</name>
</gene>
<keyword evidence="3 6" id="KW-0812">Transmembrane</keyword>
<feature type="domain" description="EamA" evidence="7">
    <location>
        <begin position="18"/>
        <end position="150"/>
    </location>
</feature>